<feature type="compositionally biased region" description="Basic and acidic residues" evidence="1">
    <location>
        <begin position="50"/>
        <end position="78"/>
    </location>
</feature>
<dbReference type="Proteomes" id="UP001620645">
    <property type="component" value="Unassembled WGS sequence"/>
</dbReference>
<sequence length="252" mass="26661">MLSILEKTNSMPAGKTKEKKGGGTLSPAKPKSPATAKTKPTSPGKAKQTKGAEKEVKTPPKKEEKEANSSKKGAEKTTHSLAAKASEHSKQSKKAQSPTKKDKVPKSPVKSPKSGDKHNAKLEAGEKAQSQAKKTEGGNKSLIRGASGEATAQAENPKLMTKATAAEITTDRNATKFAAEEPRHPSPFVTSLASANPSSADEFGPYEPSIVAFSEPFDDDVDTSGSDFDLDFTDDEGVQFSDDDGEYFDFGD</sequence>
<feature type="compositionally biased region" description="Basic and acidic residues" evidence="1">
    <location>
        <begin position="113"/>
        <end position="126"/>
    </location>
</feature>
<feature type="compositionally biased region" description="Acidic residues" evidence="1">
    <location>
        <begin position="216"/>
        <end position="252"/>
    </location>
</feature>
<reference evidence="2 3" key="1">
    <citation type="submission" date="2024-10" db="EMBL/GenBank/DDBJ databases">
        <authorList>
            <person name="Kim D."/>
        </authorList>
    </citation>
    <scope>NUCLEOTIDE SEQUENCE [LARGE SCALE GENOMIC DNA]</scope>
    <source>
        <strain evidence="2">Taebaek</strain>
    </source>
</reference>
<feature type="region of interest" description="Disordered" evidence="1">
    <location>
        <begin position="1"/>
        <end position="159"/>
    </location>
</feature>
<accession>A0ABD2IJK4</accession>
<protein>
    <submittedName>
        <fullName evidence="2">Uncharacterized protein</fullName>
    </submittedName>
</protein>
<feature type="region of interest" description="Disordered" evidence="1">
    <location>
        <begin position="177"/>
        <end position="252"/>
    </location>
</feature>
<keyword evidence="3" id="KW-1185">Reference proteome</keyword>
<proteinExistence type="predicted"/>
<evidence type="ECO:0000313" key="3">
    <source>
        <dbReference type="Proteomes" id="UP001620645"/>
    </source>
</evidence>
<name>A0ABD2IJK4_HETSC</name>
<dbReference type="AlphaFoldDB" id="A0ABD2IJK4"/>
<gene>
    <name evidence="2" type="ORF">niasHS_012311</name>
</gene>
<feature type="compositionally biased region" description="Low complexity" evidence="1">
    <location>
        <begin position="26"/>
        <end position="46"/>
    </location>
</feature>
<evidence type="ECO:0000256" key="1">
    <source>
        <dbReference type="SAM" id="MobiDB-lite"/>
    </source>
</evidence>
<feature type="compositionally biased region" description="Polar residues" evidence="1">
    <location>
        <begin position="1"/>
        <end position="11"/>
    </location>
</feature>
<evidence type="ECO:0000313" key="2">
    <source>
        <dbReference type="EMBL" id="KAL3079302.1"/>
    </source>
</evidence>
<comment type="caution">
    <text evidence="2">The sequence shown here is derived from an EMBL/GenBank/DDBJ whole genome shotgun (WGS) entry which is preliminary data.</text>
</comment>
<dbReference type="EMBL" id="JBICCN010000305">
    <property type="protein sequence ID" value="KAL3079302.1"/>
    <property type="molecule type" value="Genomic_DNA"/>
</dbReference>
<feature type="compositionally biased region" description="Polar residues" evidence="1">
    <location>
        <begin position="188"/>
        <end position="199"/>
    </location>
</feature>
<organism evidence="2 3">
    <name type="scientific">Heterodera schachtii</name>
    <name type="common">Sugarbeet cyst nematode worm</name>
    <name type="synonym">Tylenchus schachtii</name>
    <dbReference type="NCBI Taxonomy" id="97005"/>
    <lineage>
        <taxon>Eukaryota</taxon>
        <taxon>Metazoa</taxon>
        <taxon>Ecdysozoa</taxon>
        <taxon>Nematoda</taxon>
        <taxon>Chromadorea</taxon>
        <taxon>Rhabditida</taxon>
        <taxon>Tylenchina</taxon>
        <taxon>Tylenchomorpha</taxon>
        <taxon>Tylenchoidea</taxon>
        <taxon>Heteroderidae</taxon>
        <taxon>Heteroderinae</taxon>
        <taxon>Heterodera</taxon>
    </lineage>
</organism>